<keyword evidence="2" id="KW-1185">Reference proteome</keyword>
<name>A0AA36CZQ4_9BILA</name>
<dbReference type="AlphaFoldDB" id="A0AA36CZQ4"/>
<evidence type="ECO:0000313" key="1">
    <source>
        <dbReference type="EMBL" id="CAJ0577389.1"/>
    </source>
</evidence>
<reference evidence="1" key="1">
    <citation type="submission" date="2023-06" db="EMBL/GenBank/DDBJ databases">
        <authorList>
            <person name="Delattre M."/>
        </authorList>
    </citation>
    <scope>NUCLEOTIDE SEQUENCE</scope>
    <source>
        <strain evidence="1">AF72</strain>
    </source>
</reference>
<protein>
    <submittedName>
        <fullName evidence="1">Uncharacterized protein</fullName>
    </submittedName>
</protein>
<sequence>MAMINRWQRSCGESPFCRSIRDEEVEFAKKLRELLSTYLFSVWTVISNTAYEYLPTLQCSVPTQSTYLDCAKIVRKTKNRRQIKKTMKRLKNLICGNVLKKRRDQNLLLAIWFNSARTKENKGAKNYVEISQTRRPITLIIDNAWKHRQKTFYKAFAECGNGI</sequence>
<accession>A0AA36CZQ4</accession>
<gene>
    <name evidence="1" type="ORF">MSPICULIGERA_LOCUS15662</name>
</gene>
<proteinExistence type="predicted"/>
<organism evidence="1 2">
    <name type="scientific">Mesorhabditis spiculigera</name>
    <dbReference type="NCBI Taxonomy" id="96644"/>
    <lineage>
        <taxon>Eukaryota</taxon>
        <taxon>Metazoa</taxon>
        <taxon>Ecdysozoa</taxon>
        <taxon>Nematoda</taxon>
        <taxon>Chromadorea</taxon>
        <taxon>Rhabditida</taxon>
        <taxon>Rhabditina</taxon>
        <taxon>Rhabditomorpha</taxon>
        <taxon>Rhabditoidea</taxon>
        <taxon>Rhabditidae</taxon>
        <taxon>Mesorhabditinae</taxon>
        <taxon>Mesorhabditis</taxon>
    </lineage>
</organism>
<dbReference type="EMBL" id="CATQJA010002650">
    <property type="protein sequence ID" value="CAJ0577389.1"/>
    <property type="molecule type" value="Genomic_DNA"/>
</dbReference>
<feature type="non-terminal residue" evidence="1">
    <location>
        <position position="1"/>
    </location>
</feature>
<comment type="caution">
    <text evidence="1">The sequence shown here is derived from an EMBL/GenBank/DDBJ whole genome shotgun (WGS) entry which is preliminary data.</text>
</comment>
<dbReference type="Proteomes" id="UP001177023">
    <property type="component" value="Unassembled WGS sequence"/>
</dbReference>
<evidence type="ECO:0000313" key="2">
    <source>
        <dbReference type="Proteomes" id="UP001177023"/>
    </source>
</evidence>